<accession>F5Y0D9</accession>
<evidence type="ECO:0000256" key="3">
    <source>
        <dbReference type="ARBA" id="ARBA00023163"/>
    </source>
</evidence>
<sequence>MSAAVTTLQADPAQFMQLAAQGASLSSHADLWQWLQGGVQKLLPHDVLLVCWGDFRSRNLRFDLVSSLPGLRTSECQASMVAPLASYLRDCWVAAQNLPCQVDVAGCADLLGDSGTGWPAGHPIAGMQSALVHGMQEAGDGTERIFAMLSRRPRYDAAAASMLRLLVPFVDLSLRCMPPVPARPVHGERASLSGEKLTLPVASLSERERQIMAWVAMGKTNPEIGCILRISEFTVKNHMKSIFSKLDVTNRAQAVAKLTRMATHA</sequence>
<dbReference type="InterPro" id="IPR000792">
    <property type="entry name" value="Tscrpt_reg_LuxR_C"/>
</dbReference>
<dbReference type="Proteomes" id="UP000008385">
    <property type="component" value="Chromosome"/>
</dbReference>
<dbReference type="EMBL" id="CP000245">
    <property type="protein sequence ID" value="AEG92161.1"/>
    <property type="molecule type" value="Genomic_DNA"/>
</dbReference>
<dbReference type="PANTHER" id="PTHR44688:SF16">
    <property type="entry name" value="DNA-BINDING TRANSCRIPTIONAL ACTIVATOR DEVR_DOSR"/>
    <property type="match status" value="1"/>
</dbReference>
<dbReference type="PATRIC" id="fig|365046.3.peg.1102"/>
<proteinExistence type="predicted"/>
<gene>
    <name evidence="5" type="ordered locus">Rta_10760</name>
</gene>
<dbReference type="KEGG" id="rta:Rta_10760"/>
<protein>
    <submittedName>
        <fullName evidence="5">Candidate transcriptional regulator EpsA, LuxR family</fullName>
    </submittedName>
</protein>
<dbReference type="STRING" id="365046.Rta_10760"/>
<dbReference type="InterPro" id="IPR036388">
    <property type="entry name" value="WH-like_DNA-bd_sf"/>
</dbReference>
<dbReference type="HOGENOM" id="CLU_072786_3_0_4"/>
<dbReference type="GO" id="GO:0003677">
    <property type="term" value="F:DNA binding"/>
    <property type="evidence" value="ECO:0007669"/>
    <property type="project" value="UniProtKB-KW"/>
</dbReference>
<reference evidence="6" key="1">
    <citation type="submission" date="2006-01" db="EMBL/GenBank/DDBJ databases">
        <title>Genome of the cyst-dividing bacterium Ramlibacter tataouinensis.</title>
        <authorList>
            <person name="Barakat M."/>
            <person name="Ortet P."/>
            <person name="De Luca G."/>
            <person name="Jourlin-Castelli C."/>
            <person name="Ansaldi M."/>
            <person name="Py B."/>
            <person name="Fichant G."/>
            <person name="Coutinho P."/>
            <person name="Voulhoux R."/>
            <person name="Bastien O."/>
            <person name="Roy S."/>
            <person name="Marechal E."/>
            <person name="Henrissat B."/>
            <person name="Quentin Y."/>
            <person name="Noirot P."/>
            <person name="Filloux A."/>
            <person name="Mejean V."/>
            <person name="DuBow M."/>
            <person name="Barras F."/>
            <person name="Heulin T."/>
        </authorList>
    </citation>
    <scope>NUCLEOTIDE SEQUENCE [LARGE SCALE GENOMIC DNA]</scope>
    <source>
        <strain evidence="6">ATCC BAA-407 / DSM 14655 / LMG 21543 / TTB310</strain>
    </source>
</reference>
<dbReference type="SMART" id="SM00421">
    <property type="entry name" value="HTH_LUXR"/>
    <property type="match status" value="1"/>
</dbReference>
<keyword evidence="3" id="KW-0804">Transcription</keyword>
<dbReference type="SUPFAM" id="SSF46894">
    <property type="entry name" value="C-terminal effector domain of the bipartite response regulators"/>
    <property type="match status" value="1"/>
</dbReference>
<dbReference type="AlphaFoldDB" id="F5Y0D9"/>
<dbReference type="Gene3D" id="1.10.10.10">
    <property type="entry name" value="Winged helix-like DNA-binding domain superfamily/Winged helix DNA-binding domain"/>
    <property type="match status" value="1"/>
</dbReference>
<dbReference type="PROSITE" id="PS50043">
    <property type="entry name" value="HTH_LUXR_2"/>
    <property type="match status" value="1"/>
</dbReference>
<keyword evidence="1" id="KW-0805">Transcription regulation</keyword>
<keyword evidence="2" id="KW-0238">DNA-binding</keyword>
<evidence type="ECO:0000259" key="4">
    <source>
        <dbReference type="PROSITE" id="PS50043"/>
    </source>
</evidence>
<evidence type="ECO:0000256" key="1">
    <source>
        <dbReference type="ARBA" id="ARBA00023015"/>
    </source>
</evidence>
<evidence type="ECO:0000313" key="5">
    <source>
        <dbReference type="EMBL" id="AEG92161.1"/>
    </source>
</evidence>
<dbReference type="PANTHER" id="PTHR44688">
    <property type="entry name" value="DNA-BINDING TRANSCRIPTIONAL ACTIVATOR DEVR_DOSR"/>
    <property type="match status" value="1"/>
</dbReference>
<dbReference type="PRINTS" id="PR00038">
    <property type="entry name" value="HTHLUXR"/>
</dbReference>
<dbReference type="eggNOG" id="COG2197">
    <property type="taxonomic scope" value="Bacteria"/>
</dbReference>
<dbReference type="GO" id="GO:0006355">
    <property type="term" value="P:regulation of DNA-templated transcription"/>
    <property type="evidence" value="ECO:0007669"/>
    <property type="project" value="InterPro"/>
</dbReference>
<evidence type="ECO:0000313" key="6">
    <source>
        <dbReference type="Proteomes" id="UP000008385"/>
    </source>
</evidence>
<dbReference type="CDD" id="cd06170">
    <property type="entry name" value="LuxR_C_like"/>
    <property type="match status" value="1"/>
</dbReference>
<dbReference type="Pfam" id="PF00196">
    <property type="entry name" value="GerE"/>
    <property type="match status" value="1"/>
</dbReference>
<reference evidence="5 6" key="2">
    <citation type="journal article" date="2011" name="PLoS ONE">
        <title>The Cyst-Dividing Bacterium Ramlibacter tataouinensis TTB310 Genome Reveals a Well-Stocked Toolbox for Adaptation to a Desert Environment.</title>
        <authorList>
            <person name="De Luca G."/>
            <person name="Barakat M."/>
            <person name="Ortet P."/>
            <person name="Fochesato S."/>
            <person name="Jourlin-Castelli C."/>
            <person name="Ansaldi M."/>
            <person name="Py B."/>
            <person name="Fichant G."/>
            <person name="Coutinho P.M."/>
            <person name="Voulhoux R."/>
            <person name="Bastien O."/>
            <person name="Marechal E."/>
            <person name="Henrissat B."/>
            <person name="Quentin Y."/>
            <person name="Noirot P."/>
            <person name="Filloux A."/>
            <person name="Mejean V."/>
            <person name="Dubow M.S."/>
            <person name="Barras F."/>
            <person name="Barbe V."/>
            <person name="Weissenbach J."/>
            <person name="Mihalcescu I."/>
            <person name="Vermeglio A."/>
            <person name="Achouak W."/>
            <person name="Heulin T."/>
        </authorList>
    </citation>
    <scope>NUCLEOTIDE SEQUENCE [LARGE SCALE GENOMIC DNA]</scope>
    <source>
        <strain evidence="6">ATCC BAA-407 / DSM 14655 / LMG 21543 / TTB310</strain>
    </source>
</reference>
<dbReference type="InterPro" id="IPR017470">
    <property type="entry name" value="Tscrpt_reg_EpsA"/>
</dbReference>
<dbReference type="PROSITE" id="PS00622">
    <property type="entry name" value="HTH_LUXR_1"/>
    <property type="match status" value="1"/>
</dbReference>
<keyword evidence="6" id="KW-1185">Reference proteome</keyword>
<dbReference type="NCBIfam" id="TIGR03020">
    <property type="entry name" value="EpsA"/>
    <property type="match status" value="1"/>
</dbReference>
<name>F5Y0D9_RAMTT</name>
<evidence type="ECO:0000256" key="2">
    <source>
        <dbReference type="ARBA" id="ARBA00023125"/>
    </source>
</evidence>
<dbReference type="InterPro" id="IPR016032">
    <property type="entry name" value="Sig_transdc_resp-reg_C-effctor"/>
</dbReference>
<feature type="domain" description="HTH luxR-type" evidence="4">
    <location>
        <begin position="197"/>
        <end position="262"/>
    </location>
</feature>
<organism evidence="5 6">
    <name type="scientific">Ramlibacter tataouinensis (strain ATCC BAA-407 / DSM 14655 / LMG 21543 / TTB310)</name>
    <dbReference type="NCBI Taxonomy" id="365046"/>
    <lineage>
        <taxon>Bacteria</taxon>
        <taxon>Pseudomonadati</taxon>
        <taxon>Pseudomonadota</taxon>
        <taxon>Betaproteobacteria</taxon>
        <taxon>Burkholderiales</taxon>
        <taxon>Comamonadaceae</taxon>
        <taxon>Ramlibacter</taxon>
    </lineage>
</organism>